<evidence type="ECO:0000313" key="7">
    <source>
        <dbReference type="EMBL" id="QDQ15184.1"/>
    </source>
</evidence>
<evidence type="ECO:0000256" key="6">
    <source>
        <dbReference type="SAM" id="Phobius"/>
    </source>
</evidence>
<organism evidence="7 8">
    <name type="scientific">Streptomyces spectabilis</name>
    <dbReference type="NCBI Taxonomy" id="68270"/>
    <lineage>
        <taxon>Bacteria</taxon>
        <taxon>Bacillati</taxon>
        <taxon>Actinomycetota</taxon>
        <taxon>Actinomycetes</taxon>
        <taxon>Kitasatosporales</taxon>
        <taxon>Streptomycetaceae</taxon>
        <taxon>Streptomyces</taxon>
    </lineage>
</organism>
<dbReference type="Proteomes" id="UP000316806">
    <property type="component" value="Chromosome"/>
</dbReference>
<proteinExistence type="predicted"/>
<dbReference type="InterPro" id="IPR036259">
    <property type="entry name" value="MFS_trans_sf"/>
</dbReference>
<dbReference type="PANTHER" id="PTHR23513">
    <property type="entry name" value="INTEGRAL MEMBRANE EFFLUX PROTEIN-RELATED"/>
    <property type="match status" value="1"/>
</dbReference>
<dbReference type="SUPFAM" id="SSF103473">
    <property type="entry name" value="MFS general substrate transporter"/>
    <property type="match status" value="1"/>
</dbReference>
<feature type="transmembrane region" description="Helical" evidence="6">
    <location>
        <begin position="53"/>
        <end position="74"/>
    </location>
</feature>
<dbReference type="PANTHER" id="PTHR23513:SF11">
    <property type="entry name" value="STAPHYLOFERRIN A TRANSPORTER"/>
    <property type="match status" value="1"/>
</dbReference>
<evidence type="ECO:0000313" key="8">
    <source>
        <dbReference type="Proteomes" id="UP000316806"/>
    </source>
</evidence>
<dbReference type="InterPro" id="IPR011701">
    <property type="entry name" value="MFS"/>
</dbReference>
<accession>A0A516RHR5</accession>
<dbReference type="Gene3D" id="1.20.1250.20">
    <property type="entry name" value="MFS general substrate transporter like domains"/>
    <property type="match status" value="1"/>
</dbReference>
<feature type="transmembrane region" description="Helical" evidence="6">
    <location>
        <begin position="147"/>
        <end position="170"/>
    </location>
</feature>
<feature type="transmembrane region" description="Helical" evidence="6">
    <location>
        <begin position="105"/>
        <end position="126"/>
    </location>
</feature>
<evidence type="ECO:0000256" key="5">
    <source>
        <dbReference type="ARBA" id="ARBA00023136"/>
    </source>
</evidence>
<keyword evidence="5 6" id="KW-0472">Membrane</keyword>
<keyword evidence="2" id="KW-1003">Cell membrane</keyword>
<dbReference type="EMBL" id="CP040916">
    <property type="protein sequence ID" value="QDQ15184.1"/>
    <property type="molecule type" value="Genomic_DNA"/>
</dbReference>
<evidence type="ECO:0000256" key="3">
    <source>
        <dbReference type="ARBA" id="ARBA00022692"/>
    </source>
</evidence>
<feature type="transmembrane region" description="Helical" evidence="6">
    <location>
        <begin position="379"/>
        <end position="399"/>
    </location>
</feature>
<keyword evidence="3 6" id="KW-0812">Transmembrane</keyword>
<dbReference type="RefSeq" id="WP_144322387.1">
    <property type="nucleotide sequence ID" value="NZ_CP040916.1"/>
</dbReference>
<dbReference type="Pfam" id="PF07690">
    <property type="entry name" value="MFS_1"/>
    <property type="match status" value="1"/>
</dbReference>
<protein>
    <submittedName>
        <fullName evidence="7">MFS transporter</fullName>
    </submittedName>
</protein>
<keyword evidence="4 6" id="KW-1133">Transmembrane helix</keyword>
<sequence>MSVEAAVPRLREQPLLRGLVAAELTSMTGTQLSAVAIPWFVLEATGSASDMGMVMGAQWVGIAVIGVVGSHWAGRFGPRRTMLAADLLCASLLALVPLLHRYDCLPLPLVMAVMFVVGGCTAPYLTSQQLVLDSFGGDEALLSRANAALQAATRLAMLVGPAVAGVLVSAVRAPGVLLLDSASFALSAVIVWRCLPADAAEQPGGRRPPALAAGVRALFKDRLLGAWSLGLALAETAWQALFALMPLLALTRYHDAPSVAGVLLAAFGGGAILGTFLLYPALRVTSAQRLVVAGRVALGLAFAALLAPLNLGQLIGCLAVVGLLNGLTGAPIVSVRLTRVPAATRSETLTVATAVALSGGALGWVLAGATGQAAGTDTALAATVAVQTAATLLFVFGACPARAVTASEG</sequence>
<gene>
    <name evidence="7" type="ORF">FH965_35340</name>
</gene>
<evidence type="ECO:0000256" key="4">
    <source>
        <dbReference type="ARBA" id="ARBA00022989"/>
    </source>
</evidence>
<feature type="transmembrane region" description="Helical" evidence="6">
    <location>
        <begin position="256"/>
        <end position="278"/>
    </location>
</feature>
<evidence type="ECO:0000256" key="2">
    <source>
        <dbReference type="ARBA" id="ARBA00022475"/>
    </source>
</evidence>
<feature type="transmembrane region" description="Helical" evidence="6">
    <location>
        <begin position="349"/>
        <end position="367"/>
    </location>
</feature>
<dbReference type="AlphaFoldDB" id="A0A516RHR5"/>
<feature type="transmembrane region" description="Helical" evidence="6">
    <location>
        <begin position="20"/>
        <end position="41"/>
    </location>
</feature>
<feature type="transmembrane region" description="Helical" evidence="6">
    <location>
        <begin position="226"/>
        <end position="250"/>
    </location>
</feature>
<feature type="transmembrane region" description="Helical" evidence="6">
    <location>
        <begin position="290"/>
        <end position="307"/>
    </location>
</feature>
<reference evidence="7 8" key="1">
    <citation type="journal article" date="2019" name="J. Ind. Microbiol. Biotechnol.">
        <title>The complete genomic sequence of Streptomyces spectabilis NRRL-2792 and identification of secondary metabolite biosynthetic gene clusters.</title>
        <authorList>
            <person name="Sinha A."/>
            <person name="Phillips-Salemka S."/>
            <person name="Niraula T.A."/>
            <person name="Short K.A."/>
            <person name="Niraula N.P."/>
        </authorList>
    </citation>
    <scope>NUCLEOTIDE SEQUENCE [LARGE SCALE GENOMIC DNA]</scope>
    <source>
        <strain evidence="7 8">NRRL 2792</strain>
    </source>
</reference>
<dbReference type="CDD" id="cd06173">
    <property type="entry name" value="MFS_MefA_like"/>
    <property type="match status" value="1"/>
</dbReference>
<feature type="transmembrane region" description="Helical" evidence="6">
    <location>
        <begin position="313"/>
        <end position="337"/>
    </location>
</feature>
<evidence type="ECO:0000256" key="1">
    <source>
        <dbReference type="ARBA" id="ARBA00004651"/>
    </source>
</evidence>
<name>A0A516RHR5_STRST</name>
<dbReference type="GO" id="GO:0005886">
    <property type="term" value="C:plasma membrane"/>
    <property type="evidence" value="ECO:0007669"/>
    <property type="project" value="UniProtKB-SubCell"/>
</dbReference>
<dbReference type="GO" id="GO:0022857">
    <property type="term" value="F:transmembrane transporter activity"/>
    <property type="evidence" value="ECO:0007669"/>
    <property type="project" value="InterPro"/>
</dbReference>
<comment type="subcellular location">
    <subcellularLocation>
        <location evidence="1">Cell membrane</location>
        <topology evidence="1">Multi-pass membrane protein</topology>
    </subcellularLocation>
</comment>